<gene>
    <name evidence="1" type="ORF">OBE_15251</name>
</gene>
<comment type="caution">
    <text evidence="1">The sequence shown here is derived from an EMBL/GenBank/DDBJ whole genome shotgun (WGS) entry which is preliminary data.</text>
</comment>
<dbReference type="AlphaFoldDB" id="K1SLU4"/>
<name>K1SLU4_9ZZZZ</name>
<evidence type="ECO:0000313" key="1">
    <source>
        <dbReference type="EMBL" id="EKC48321.1"/>
    </source>
</evidence>
<sequence length="52" mass="5876">DNKSESGSDFQLSFEQNNNDEILDELKALDVNTLTPIEAMSKLYELSNKAKQ</sequence>
<evidence type="ECO:0008006" key="2">
    <source>
        <dbReference type="Google" id="ProtNLM"/>
    </source>
</evidence>
<dbReference type="EMBL" id="AJWZ01010478">
    <property type="protein sequence ID" value="EKC48321.1"/>
    <property type="molecule type" value="Genomic_DNA"/>
</dbReference>
<dbReference type="Gene3D" id="6.10.140.430">
    <property type="match status" value="1"/>
</dbReference>
<proteinExistence type="predicted"/>
<feature type="non-terminal residue" evidence="1">
    <location>
        <position position="1"/>
    </location>
</feature>
<organism evidence="1">
    <name type="scientific">human gut metagenome</name>
    <dbReference type="NCBI Taxonomy" id="408170"/>
    <lineage>
        <taxon>unclassified sequences</taxon>
        <taxon>metagenomes</taxon>
        <taxon>organismal metagenomes</taxon>
    </lineage>
</organism>
<reference evidence="1" key="1">
    <citation type="journal article" date="2013" name="Environ. Microbiol.">
        <title>Microbiota from the distal guts of lean and obese adolescents exhibit partial functional redundancy besides clear differences in community structure.</title>
        <authorList>
            <person name="Ferrer M."/>
            <person name="Ruiz A."/>
            <person name="Lanza F."/>
            <person name="Haange S.B."/>
            <person name="Oberbach A."/>
            <person name="Till H."/>
            <person name="Bargiela R."/>
            <person name="Campoy C."/>
            <person name="Segura M.T."/>
            <person name="Richter M."/>
            <person name="von Bergen M."/>
            <person name="Seifert J."/>
            <person name="Suarez A."/>
        </authorList>
    </citation>
    <scope>NUCLEOTIDE SEQUENCE</scope>
</reference>
<accession>K1SLU4</accession>
<protein>
    <recommendedName>
        <fullName evidence="2">DNA mismatch repair protein MutS</fullName>
    </recommendedName>
</protein>